<name>A0A9E8ZKK8_9CYAN</name>
<comment type="subunit">
    <text evidence="7">Homodimer.</text>
</comment>
<keyword evidence="5 7" id="KW-0648">Protein biosynthesis</keyword>
<evidence type="ECO:0000256" key="6">
    <source>
        <dbReference type="ARBA" id="ARBA00023146"/>
    </source>
</evidence>
<dbReference type="InterPro" id="IPR004365">
    <property type="entry name" value="NA-bd_OB_tRNA"/>
</dbReference>
<organism evidence="9 10">
    <name type="scientific">Thermocoleostomius sinensis A174</name>
    <dbReference type="NCBI Taxonomy" id="2016057"/>
    <lineage>
        <taxon>Bacteria</taxon>
        <taxon>Bacillati</taxon>
        <taxon>Cyanobacteriota</taxon>
        <taxon>Cyanophyceae</taxon>
        <taxon>Oculatellales</taxon>
        <taxon>Oculatellaceae</taxon>
        <taxon>Thermocoleostomius</taxon>
    </lineage>
</organism>
<dbReference type="Pfam" id="PF01336">
    <property type="entry name" value="tRNA_anti-codon"/>
    <property type="match status" value="1"/>
</dbReference>
<gene>
    <name evidence="7 9" type="primary">asnS</name>
    <name evidence="9" type="ORF">OXH18_24640</name>
</gene>
<keyword evidence="10" id="KW-1185">Reference proteome</keyword>
<proteinExistence type="inferred from homology"/>
<evidence type="ECO:0000259" key="8">
    <source>
        <dbReference type="PROSITE" id="PS50862"/>
    </source>
</evidence>
<evidence type="ECO:0000256" key="2">
    <source>
        <dbReference type="ARBA" id="ARBA00022598"/>
    </source>
</evidence>
<dbReference type="EC" id="6.1.1.22" evidence="7"/>
<dbReference type="PROSITE" id="PS50862">
    <property type="entry name" value="AA_TRNA_LIGASE_II"/>
    <property type="match status" value="1"/>
</dbReference>
<feature type="domain" description="Aminoacyl-transfer RNA synthetases class-II family profile" evidence="8">
    <location>
        <begin position="134"/>
        <end position="452"/>
    </location>
</feature>
<evidence type="ECO:0000256" key="4">
    <source>
        <dbReference type="ARBA" id="ARBA00022840"/>
    </source>
</evidence>
<dbReference type="InterPro" id="IPR002312">
    <property type="entry name" value="Asp/Asn-tRNA-synth_IIb"/>
</dbReference>
<dbReference type="GO" id="GO:0005737">
    <property type="term" value="C:cytoplasm"/>
    <property type="evidence" value="ECO:0007669"/>
    <property type="project" value="UniProtKB-SubCell"/>
</dbReference>
<keyword evidence="6 7" id="KW-0030">Aminoacyl-tRNA synthetase</keyword>
<dbReference type="GO" id="GO:0005524">
    <property type="term" value="F:ATP binding"/>
    <property type="evidence" value="ECO:0007669"/>
    <property type="project" value="UniProtKB-UniRule"/>
</dbReference>
<dbReference type="InterPro" id="IPR045864">
    <property type="entry name" value="aa-tRNA-synth_II/BPL/LPL"/>
</dbReference>
<evidence type="ECO:0000313" key="9">
    <source>
        <dbReference type="EMBL" id="WAL62918.1"/>
    </source>
</evidence>
<reference evidence="9" key="1">
    <citation type="submission" date="2022-12" db="EMBL/GenBank/DDBJ databases">
        <title>Polyphasic identification of a Novel Hot-Spring Cyanobacterium Ocullathermofonsia sinensis gen nov. sp. nov. and Genomic Insights on its Adaptations to the Thermal Habitat.</title>
        <authorList>
            <person name="Daroch M."/>
            <person name="Tang J."/>
            <person name="Jiang Y."/>
        </authorList>
    </citation>
    <scope>NUCLEOTIDE SEQUENCE</scope>
    <source>
        <strain evidence="9">PKUAC-SCTA174</strain>
    </source>
</reference>
<dbReference type="SUPFAM" id="SSF55681">
    <property type="entry name" value="Class II aaRS and biotin synthetases"/>
    <property type="match status" value="1"/>
</dbReference>
<dbReference type="InterPro" id="IPR006195">
    <property type="entry name" value="aa-tRNA-synth_II"/>
</dbReference>
<dbReference type="AlphaFoldDB" id="A0A9E8ZKK8"/>
<dbReference type="NCBIfam" id="NF003037">
    <property type="entry name" value="PRK03932.1"/>
    <property type="match status" value="1"/>
</dbReference>
<dbReference type="Pfam" id="PF00152">
    <property type="entry name" value="tRNA-synt_2"/>
    <property type="match status" value="1"/>
</dbReference>
<evidence type="ECO:0000256" key="5">
    <source>
        <dbReference type="ARBA" id="ARBA00022917"/>
    </source>
</evidence>
<dbReference type="GO" id="GO:0006421">
    <property type="term" value="P:asparaginyl-tRNA aminoacylation"/>
    <property type="evidence" value="ECO:0007669"/>
    <property type="project" value="UniProtKB-UniRule"/>
</dbReference>
<dbReference type="PRINTS" id="PR01042">
    <property type="entry name" value="TRNASYNTHASP"/>
</dbReference>
<dbReference type="Gene3D" id="2.40.50.140">
    <property type="entry name" value="Nucleic acid-binding proteins"/>
    <property type="match status" value="1"/>
</dbReference>
<dbReference type="SUPFAM" id="SSF50249">
    <property type="entry name" value="Nucleic acid-binding proteins"/>
    <property type="match status" value="1"/>
</dbReference>
<evidence type="ECO:0000256" key="7">
    <source>
        <dbReference type="HAMAP-Rule" id="MF_00534"/>
    </source>
</evidence>
<dbReference type="GO" id="GO:0003676">
    <property type="term" value="F:nucleic acid binding"/>
    <property type="evidence" value="ECO:0007669"/>
    <property type="project" value="InterPro"/>
</dbReference>
<keyword evidence="2 7" id="KW-0436">Ligase</keyword>
<comment type="subcellular location">
    <subcellularLocation>
        <location evidence="7">Cytoplasm</location>
    </subcellularLocation>
</comment>
<dbReference type="HAMAP" id="MF_00534">
    <property type="entry name" value="Asn_tRNA_synth"/>
    <property type="match status" value="1"/>
</dbReference>
<dbReference type="FunFam" id="3.30.930.10:FF:000016">
    <property type="entry name" value="Asparagine--tRNA ligase"/>
    <property type="match status" value="1"/>
</dbReference>
<comment type="catalytic activity">
    <reaction evidence="7">
        <text>tRNA(Asn) + L-asparagine + ATP = L-asparaginyl-tRNA(Asn) + AMP + diphosphate + H(+)</text>
        <dbReference type="Rhea" id="RHEA:11180"/>
        <dbReference type="Rhea" id="RHEA-COMP:9659"/>
        <dbReference type="Rhea" id="RHEA-COMP:9674"/>
        <dbReference type="ChEBI" id="CHEBI:15378"/>
        <dbReference type="ChEBI" id="CHEBI:30616"/>
        <dbReference type="ChEBI" id="CHEBI:33019"/>
        <dbReference type="ChEBI" id="CHEBI:58048"/>
        <dbReference type="ChEBI" id="CHEBI:78442"/>
        <dbReference type="ChEBI" id="CHEBI:78515"/>
        <dbReference type="ChEBI" id="CHEBI:456215"/>
        <dbReference type="EC" id="6.1.1.22"/>
    </reaction>
</comment>
<dbReference type="PANTHER" id="PTHR22594:SF34">
    <property type="entry name" value="ASPARAGINE--TRNA LIGASE, MITOCHONDRIAL-RELATED"/>
    <property type="match status" value="1"/>
</dbReference>
<evidence type="ECO:0000256" key="3">
    <source>
        <dbReference type="ARBA" id="ARBA00022741"/>
    </source>
</evidence>
<dbReference type="InterPro" id="IPR012340">
    <property type="entry name" value="NA-bd_OB-fold"/>
</dbReference>
<dbReference type="InterPro" id="IPR004522">
    <property type="entry name" value="Asn-tRNA-ligase"/>
</dbReference>
<dbReference type="PANTHER" id="PTHR22594">
    <property type="entry name" value="ASPARTYL/LYSYL-TRNA SYNTHETASE"/>
    <property type="match status" value="1"/>
</dbReference>
<evidence type="ECO:0000313" key="10">
    <source>
        <dbReference type="Proteomes" id="UP001163152"/>
    </source>
</evidence>
<keyword evidence="4 7" id="KW-0067">ATP-binding</keyword>
<dbReference type="Proteomes" id="UP001163152">
    <property type="component" value="Chromosome"/>
</dbReference>
<sequence length="462" mass="52474">MTRRILDLLRYGQPNEPVTIQGWVRTKRDQKSFSFVEVNDGSSLAGLQVVVNDDLPNYAETMKQANTGASVEISGVLVESPAKGQRIELKAHTIKVYGEADAETYPLQKKRHSFEFLRTIGHLRPRTNTLGAVFRVRNACATAIHNFFQERGFLWVHTPLITASDAEGAGELFTVTGLDFEKLPRTDAGEIDFSEDFFGRRAYLTVSGQLEAEIMAMAFTNVYTFGPTFRAENSNTSRHLAEFWMVEPEMAFCELEGNMDLAEAFLKHVFKHVLETCPEDMEFFNLRIDDSVLATAENIINSQFERITYTDAIALLEKADKSFEYPVSWGADLQSEHERYLAEDLFKKPVIVTDYPAAIKAFYMRLNDDGKTVRAMDILAPKIGELVGGSQREERLEVLERRVQECGLPIETLWWYLDLRRYGTVPHAGFGLGFDRLVQFMTGMGNIRDVIPFPRAPREAEF</sequence>
<accession>A0A9E8ZKK8</accession>
<dbReference type="KEGG" id="tsin:OXH18_24640"/>
<dbReference type="EMBL" id="CP113797">
    <property type="protein sequence ID" value="WAL62918.1"/>
    <property type="molecule type" value="Genomic_DNA"/>
</dbReference>
<dbReference type="Gene3D" id="3.30.930.10">
    <property type="entry name" value="Bira Bifunctional Protein, Domain 2"/>
    <property type="match status" value="1"/>
</dbReference>
<dbReference type="CDD" id="cd04318">
    <property type="entry name" value="EcAsnRS_like_N"/>
    <property type="match status" value="1"/>
</dbReference>
<keyword evidence="7" id="KW-0963">Cytoplasm</keyword>
<dbReference type="NCBIfam" id="TIGR00457">
    <property type="entry name" value="asnS"/>
    <property type="match status" value="1"/>
</dbReference>
<comment type="similarity">
    <text evidence="1 7">Belongs to the class-II aminoacyl-tRNA synthetase family.</text>
</comment>
<dbReference type="CDD" id="cd00776">
    <property type="entry name" value="AsxRS_core"/>
    <property type="match status" value="1"/>
</dbReference>
<keyword evidence="3 7" id="KW-0547">Nucleotide-binding</keyword>
<dbReference type="RefSeq" id="WP_268613252.1">
    <property type="nucleotide sequence ID" value="NZ_CP113797.1"/>
</dbReference>
<protein>
    <recommendedName>
        <fullName evidence="7">Asparagine--tRNA ligase</fullName>
        <ecNumber evidence="7">6.1.1.22</ecNumber>
    </recommendedName>
    <alternativeName>
        <fullName evidence="7">Asparaginyl-tRNA synthetase</fullName>
        <shortName evidence="7">AsnRS</shortName>
    </alternativeName>
</protein>
<dbReference type="GO" id="GO:0004816">
    <property type="term" value="F:asparagine-tRNA ligase activity"/>
    <property type="evidence" value="ECO:0007669"/>
    <property type="project" value="UniProtKB-UniRule"/>
</dbReference>
<dbReference type="InterPro" id="IPR004364">
    <property type="entry name" value="Aa-tRNA-synt_II"/>
</dbReference>
<evidence type="ECO:0000256" key="1">
    <source>
        <dbReference type="ARBA" id="ARBA00008226"/>
    </source>
</evidence>